<evidence type="ECO:0000256" key="7">
    <source>
        <dbReference type="ARBA" id="ARBA00022643"/>
    </source>
</evidence>
<proteinExistence type="inferred from homology"/>
<evidence type="ECO:0000256" key="9">
    <source>
        <dbReference type="ARBA" id="ARBA00022857"/>
    </source>
</evidence>
<evidence type="ECO:0000256" key="10">
    <source>
        <dbReference type="ARBA" id="ARBA00023002"/>
    </source>
</evidence>
<evidence type="ECO:0000256" key="11">
    <source>
        <dbReference type="ARBA" id="ARBA00031313"/>
    </source>
</evidence>
<evidence type="ECO:0000256" key="4">
    <source>
        <dbReference type="ARBA" id="ARBA00007762"/>
    </source>
</evidence>
<feature type="compositionally biased region" description="Basic and acidic residues" evidence="12">
    <location>
        <begin position="232"/>
        <end position="250"/>
    </location>
</feature>
<evidence type="ECO:0000256" key="5">
    <source>
        <dbReference type="ARBA" id="ARBA00022490"/>
    </source>
</evidence>
<keyword evidence="7" id="KW-0288">FMN</keyword>
<reference evidence="13 14" key="1">
    <citation type="journal article" date="2024" name="Nat. Commun.">
        <title>Phylogenomics reveals the evolutionary origins of lichenization in chlorophyte algae.</title>
        <authorList>
            <person name="Puginier C."/>
            <person name="Libourel C."/>
            <person name="Otte J."/>
            <person name="Skaloud P."/>
            <person name="Haon M."/>
            <person name="Grisel S."/>
            <person name="Petersen M."/>
            <person name="Berrin J.G."/>
            <person name="Delaux P.M."/>
            <person name="Dal Grande F."/>
            <person name="Keller J."/>
        </authorList>
    </citation>
    <scope>NUCLEOTIDE SEQUENCE [LARGE SCALE GENOMIC DNA]</scope>
    <source>
        <strain evidence="13 14">SAG 216-7</strain>
    </source>
</reference>
<keyword evidence="8" id="KW-0274">FAD</keyword>
<evidence type="ECO:0000256" key="12">
    <source>
        <dbReference type="SAM" id="MobiDB-lite"/>
    </source>
</evidence>
<protein>
    <recommendedName>
        <fullName evidence="11">Cyanocobalamin reductase (cyanide-eliminating)</fullName>
    </recommendedName>
</protein>
<dbReference type="InterPro" id="IPR032037">
    <property type="entry name" value="MMACHC"/>
</dbReference>
<keyword evidence="14" id="KW-1185">Reference proteome</keyword>
<evidence type="ECO:0000256" key="1">
    <source>
        <dbReference type="ARBA" id="ARBA00001917"/>
    </source>
</evidence>
<keyword evidence="5" id="KW-0963">Cytoplasm</keyword>
<comment type="subcellular location">
    <subcellularLocation>
        <location evidence="3">Cytoplasm</location>
    </subcellularLocation>
</comment>
<organism evidence="13 14">
    <name type="scientific">Coccomyxa subellipsoidea</name>
    <dbReference type="NCBI Taxonomy" id="248742"/>
    <lineage>
        <taxon>Eukaryota</taxon>
        <taxon>Viridiplantae</taxon>
        <taxon>Chlorophyta</taxon>
        <taxon>core chlorophytes</taxon>
        <taxon>Trebouxiophyceae</taxon>
        <taxon>Trebouxiophyceae incertae sedis</taxon>
        <taxon>Coccomyxaceae</taxon>
        <taxon>Coccomyxa</taxon>
    </lineage>
</organism>
<evidence type="ECO:0000313" key="13">
    <source>
        <dbReference type="EMBL" id="KAK9908425.1"/>
    </source>
</evidence>
<dbReference type="PANTHER" id="PTHR31457">
    <property type="entry name" value="METHYLMALONIC ACIDURIA AND HOMOCYSTINURIA TYPE C PROTEIN"/>
    <property type="match status" value="1"/>
</dbReference>
<feature type="region of interest" description="Disordered" evidence="12">
    <location>
        <begin position="226"/>
        <end position="250"/>
    </location>
</feature>
<accession>A0ABR2YNQ1</accession>
<evidence type="ECO:0000313" key="14">
    <source>
        <dbReference type="Proteomes" id="UP001491310"/>
    </source>
</evidence>
<comment type="cofactor">
    <cofactor evidence="2">
        <name>FAD</name>
        <dbReference type="ChEBI" id="CHEBI:57692"/>
    </cofactor>
</comment>
<comment type="caution">
    <text evidence="13">The sequence shown here is derived from an EMBL/GenBank/DDBJ whole genome shotgun (WGS) entry which is preliminary data.</text>
</comment>
<keyword evidence="9" id="KW-0521">NADP</keyword>
<comment type="similarity">
    <text evidence="4">Belongs to the MMACHC family.</text>
</comment>
<evidence type="ECO:0000256" key="6">
    <source>
        <dbReference type="ARBA" id="ARBA00022630"/>
    </source>
</evidence>
<keyword evidence="6" id="KW-0285">Flavoprotein</keyword>
<sequence length="296" mass="33100">MATGMVVASLSPRTLSPAPPTCSRTESASPLWALLLRQLKPDLHLLGFDVVEPLAISWYNDSVPKGMGRTIPTPMSPGGKTLAVVVGNNKYLWPRFLEAYESDTTLQLSEDPLDAYVERCISAAANRTGRAVRIFWGHQERDGVIGGPSLELQRMASAAGVSFWDESSCLSLHPKYGPWFALRAVMVFDGMEYTDMRPSQLQNPMGDATKAYVRMAVRSARSPSIDNLADLNGKRDPGERRSSGDEHPSRELVRERWQRWVAVRDAPYPGHPFRYPKQMLEYHYTGNRSCLQLTKC</sequence>
<dbReference type="Proteomes" id="UP001491310">
    <property type="component" value="Unassembled WGS sequence"/>
</dbReference>
<dbReference type="PANTHER" id="PTHR31457:SF2">
    <property type="entry name" value="CYANOCOBALAMIN REDUCTASE _ ALKYLCOBALAMIN DEALKYLASE"/>
    <property type="match status" value="1"/>
</dbReference>
<dbReference type="EMBL" id="JALJOT010000008">
    <property type="protein sequence ID" value="KAK9908425.1"/>
    <property type="molecule type" value="Genomic_DNA"/>
</dbReference>
<comment type="cofactor">
    <cofactor evidence="1">
        <name>FMN</name>
        <dbReference type="ChEBI" id="CHEBI:58210"/>
    </cofactor>
</comment>
<gene>
    <name evidence="13" type="ORF">WJX75_007676</name>
</gene>
<evidence type="ECO:0000256" key="3">
    <source>
        <dbReference type="ARBA" id="ARBA00004496"/>
    </source>
</evidence>
<keyword evidence="10" id="KW-0560">Oxidoreductase</keyword>
<evidence type="ECO:0000256" key="8">
    <source>
        <dbReference type="ARBA" id="ARBA00022827"/>
    </source>
</evidence>
<name>A0ABR2YNQ1_9CHLO</name>
<evidence type="ECO:0000256" key="2">
    <source>
        <dbReference type="ARBA" id="ARBA00001974"/>
    </source>
</evidence>